<keyword evidence="5 10" id="KW-0812">Transmembrane</keyword>
<comment type="subcellular location">
    <subcellularLocation>
        <location evidence="10">Cell membrane</location>
        <topology evidence="10">Single-pass membrane protein</topology>
    </subcellularLocation>
    <subcellularLocation>
        <location evidence="1">Membrane</location>
        <topology evidence="1">Single-pass membrane protein</topology>
    </subcellularLocation>
</comment>
<organism evidence="13 14">
    <name type="scientific">Rhodocyclus tenuis</name>
    <name type="common">Rhodospirillum tenue</name>
    <dbReference type="NCBI Taxonomy" id="1066"/>
    <lineage>
        <taxon>Bacteria</taxon>
        <taxon>Pseudomonadati</taxon>
        <taxon>Pseudomonadota</taxon>
        <taxon>Betaproteobacteria</taxon>
        <taxon>Rhodocyclales</taxon>
        <taxon>Rhodocyclaceae</taxon>
        <taxon>Rhodocyclus</taxon>
    </lineage>
</organism>
<keyword evidence="14" id="KW-1185">Reference proteome</keyword>
<dbReference type="GO" id="GO:0043953">
    <property type="term" value="P:protein transport by the Tat complex"/>
    <property type="evidence" value="ECO:0007669"/>
    <property type="project" value="UniProtKB-UniRule"/>
</dbReference>
<feature type="coiled-coil region" evidence="11">
    <location>
        <begin position="52"/>
        <end position="79"/>
    </location>
</feature>
<evidence type="ECO:0000256" key="2">
    <source>
        <dbReference type="ARBA" id="ARBA00022448"/>
    </source>
</evidence>
<keyword evidence="9 10" id="KW-0472">Membrane</keyword>
<protein>
    <recommendedName>
        <fullName evidence="10">Sec-independent protein translocase protein TatB</fullName>
    </recommendedName>
</protein>
<dbReference type="PANTHER" id="PTHR33162:SF1">
    <property type="entry name" value="SEC-INDEPENDENT PROTEIN TRANSLOCASE PROTEIN TATA, CHLOROPLASTIC"/>
    <property type="match status" value="1"/>
</dbReference>
<dbReference type="EMBL" id="JACIGE010000003">
    <property type="protein sequence ID" value="MBB4246887.1"/>
    <property type="molecule type" value="Genomic_DNA"/>
</dbReference>
<evidence type="ECO:0000313" key="14">
    <source>
        <dbReference type="Proteomes" id="UP000587070"/>
    </source>
</evidence>
<reference evidence="13 14" key="1">
    <citation type="submission" date="2020-08" db="EMBL/GenBank/DDBJ databases">
        <title>Genome sequencing of Purple Non-Sulfur Bacteria from various extreme environments.</title>
        <authorList>
            <person name="Mayer M."/>
        </authorList>
    </citation>
    <scope>NUCLEOTIDE SEQUENCE [LARGE SCALE GENOMIC DNA]</scope>
    <source>
        <strain evidence="13 14">2761</strain>
    </source>
</reference>
<dbReference type="HAMAP" id="MF_00237">
    <property type="entry name" value="TatB"/>
    <property type="match status" value="1"/>
</dbReference>
<comment type="caution">
    <text evidence="13">The sequence shown here is derived from an EMBL/GenBank/DDBJ whole genome shotgun (WGS) entry which is preliminary data.</text>
</comment>
<dbReference type="InterPro" id="IPR018448">
    <property type="entry name" value="TatB"/>
</dbReference>
<evidence type="ECO:0000256" key="5">
    <source>
        <dbReference type="ARBA" id="ARBA00022692"/>
    </source>
</evidence>
<keyword evidence="2 10" id="KW-0813">Transport</keyword>
<keyword evidence="11" id="KW-0175">Coiled coil</keyword>
<keyword evidence="6 10" id="KW-0653">Protein transport</keyword>
<evidence type="ECO:0000256" key="6">
    <source>
        <dbReference type="ARBA" id="ARBA00022927"/>
    </source>
</evidence>
<comment type="similarity">
    <text evidence="10">Belongs to the TatB family.</text>
</comment>
<keyword evidence="3 10" id="KW-1003">Cell membrane</keyword>
<dbReference type="NCBIfam" id="TIGR01410">
    <property type="entry name" value="tatB"/>
    <property type="match status" value="1"/>
</dbReference>
<comment type="subunit">
    <text evidence="10">The Tat system comprises two distinct complexes: a TatABC complex, containing multiple copies of TatA, TatB and TatC subunits, and a separate TatA complex, containing only TatA subunits. Substrates initially bind to the TatABC complex, which probably triggers association of the separate TatA complex to form the active translocon.</text>
</comment>
<gene>
    <name evidence="10" type="primary">tatB</name>
    <name evidence="13" type="ORF">GGD90_001250</name>
</gene>
<evidence type="ECO:0000256" key="3">
    <source>
        <dbReference type="ARBA" id="ARBA00022475"/>
    </source>
</evidence>
<comment type="function">
    <text evidence="10">Part of the twin-arginine translocation (Tat) system that transports large folded proteins containing a characteristic twin-arginine motif in their signal peptide across membranes. Together with TatC, TatB is part of a receptor directly interacting with Tat signal peptides. TatB may form an oligomeric binding site that transiently accommodates folded Tat precursor proteins before their translocation.</text>
</comment>
<keyword evidence="4" id="KW-0997">Cell inner membrane</keyword>
<proteinExistence type="inferred from homology"/>
<evidence type="ECO:0000256" key="12">
    <source>
        <dbReference type="SAM" id="MobiDB-lite"/>
    </source>
</evidence>
<dbReference type="PANTHER" id="PTHR33162">
    <property type="entry name" value="SEC-INDEPENDENT PROTEIN TRANSLOCASE PROTEIN TATA, CHLOROPLASTIC"/>
    <property type="match status" value="1"/>
</dbReference>
<dbReference type="RefSeq" id="WP_153115386.1">
    <property type="nucleotide sequence ID" value="NZ_JACIGE010000003.1"/>
</dbReference>
<keyword evidence="7 10" id="KW-1133">Transmembrane helix</keyword>
<evidence type="ECO:0000256" key="11">
    <source>
        <dbReference type="SAM" id="Coils"/>
    </source>
</evidence>
<evidence type="ECO:0000313" key="13">
    <source>
        <dbReference type="EMBL" id="MBB4246887.1"/>
    </source>
</evidence>
<dbReference type="AlphaFoldDB" id="A0A840FXP3"/>
<dbReference type="GO" id="GO:0008320">
    <property type="term" value="F:protein transmembrane transporter activity"/>
    <property type="evidence" value="ECO:0007669"/>
    <property type="project" value="UniProtKB-UniRule"/>
</dbReference>
<sequence length="175" mass="17633">MFDVAFSELLIIAVVALIVIGPQRLPKVARTAGVLLGRLQRYVTSVKADINREIQLDELRKLQAELAESARKLESQVGAGVSGVQRSLDDTAQSLNATAASLSSGVTAAVSAPAAEAVSATPAAAASAASASDIPAASWTAESFAAAFGGAETDPAKAPLAPPVPAAQVANESKV</sequence>
<evidence type="ECO:0000256" key="8">
    <source>
        <dbReference type="ARBA" id="ARBA00023010"/>
    </source>
</evidence>
<feature type="region of interest" description="Disordered" evidence="12">
    <location>
        <begin position="152"/>
        <end position="175"/>
    </location>
</feature>
<dbReference type="Pfam" id="PF02416">
    <property type="entry name" value="TatA_B_E"/>
    <property type="match status" value="1"/>
</dbReference>
<dbReference type="InterPro" id="IPR003369">
    <property type="entry name" value="TatA/B/E"/>
</dbReference>
<evidence type="ECO:0000256" key="7">
    <source>
        <dbReference type="ARBA" id="ARBA00022989"/>
    </source>
</evidence>
<dbReference type="Proteomes" id="UP000587070">
    <property type="component" value="Unassembled WGS sequence"/>
</dbReference>
<accession>A0A840FXP3</accession>
<keyword evidence="8 10" id="KW-0811">Translocation</keyword>
<dbReference type="PRINTS" id="PR01506">
    <property type="entry name" value="TATBPROTEIN"/>
</dbReference>
<evidence type="ECO:0000256" key="10">
    <source>
        <dbReference type="HAMAP-Rule" id="MF_00237"/>
    </source>
</evidence>
<dbReference type="OrthoDB" id="9816005at2"/>
<dbReference type="Gene3D" id="1.20.5.3310">
    <property type="match status" value="1"/>
</dbReference>
<evidence type="ECO:0000256" key="1">
    <source>
        <dbReference type="ARBA" id="ARBA00004167"/>
    </source>
</evidence>
<dbReference type="GO" id="GO:0033281">
    <property type="term" value="C:TAT protein transport complex"/>
    <property type="evidence" value="ECO:0007669"/>
    <property type="project" value="UniProtKB-UniRule"/>
</dbReference>
<name>A0A840FXP3_RHOTE</name>
<evidence type="ECO:0000256" key="9">
    <source>
        <dbReference type="ARBA" id="ARBA00023136"/>
    </source>
</evidence>
<evidence type="ECO:0000256" key="4">
    <source>
        <dbReference type="ARBA" id="ARBA00022519"/>
    </source>
</evidence>